<accession>A0A507DT15</accession>
<evidence type="ECO:0000313" key="2">
    <source>
        <dbReference type="EMBL" id="TPX54676.1"/>
    </source>
</evidence>
<reference evidence="2 3" key="1">
    <citation type="journal article" date="2019" name="Sci. Rep.">
        <title>Comparative genomics of chytrid fungi reveal insights into the obligate biotrophic and pathogenic lifestyle of Synchytrium endobioticum.</title>
        <authorList>
            <person name="van de Vossenberg B.T.L.H."/>
            <person name="Warris S."/>
            <person name="Nguyen H.D.T."/>
            <person name="van Gent-Pelzer M.P.E."/>
            <person name="Joly D.L."/>
            <person name="van de Geest H.C."/>
            <person name="Bonants P.J.M."/>
            <person name="Smith D.S."/>
            <person name="Levesque C.A."/>
            <person name="van der Lee T.A.J."/>
        </authorList>
    </citation>
    <scope>NUCLEOTIDE SEQUENCE [LARGE SCALE GENOMIC DNA]</scope>
    <source>
        <strain evidence="2 3">CBS 675.73</strain>
    </source>
</reference>
<proteinExistence type="predicted"/>
<dbReference type="Proteomes" id="UP000320333">
    <property type="component" value="Unassembled WGS sequence"/>
</dbReference>
<comment type="caution">
    <text evidence="2">The sequence shown here is derived from an EMBL/GenBank/DDBJ whole genome shotgun (WGS) entry which is preliminary data.</text>
</comment>
<evidence type="ECO:0000313" key="3">
    <source>
        <dbReference type="Proteomes" id="UP000320333"/>
    </source>
</evidence>
<name>A0A507DT15_9FUNG</name>
<keyword evidence="3" id="KW-1185">Reference proteome</keyword>
<protein>
    <submittedName>
        <fullName evidence="2">Uncharacterized protein</fullName>
    </submittedName>
</protein>
<feature type="non-terminal residue" evidence="2">
    <location>
        <position position="94"/>
    </location>
</feature>
<evidence type="ECO:0000256" key="1">
    <source>
        <dbReference type="SAM" id="MobiDB-lite"/>
    </source>
</evidence>
<sequence length="94" mass="9922">MADIHCTPQRDVMNALDSPSTAAATAATALSPSNANALGPSRVQESQPSAADASPDTKESNPSTQRAAPVPLYLRKPEGPFMPSICHHNKRRSQ</sequence>
<organism evidence="2 3">
    <name type="scientific">Chytriomyces confervae</name>
    <dbReference type="NCBI Taxonomy" id="246404"/>
    <lineage>
        <taxon>Eukaryota</taxon>
        <taxon>Fungi</taxon>
        <taxon>Fungi incertae sedis</taxon>
        <taxon>Chytridiomycota</taxon>
        <taxon>Chytridiomycota incertae sedis</taxon>
        <taxon>Chytridiomycetes</taxon>
        <taxon>Chytridiales</taxon>
        <taxon>Chytriomycetaceae</taxon>
        <taxon>Chytriomyces</taxon>
    </lineage>
</organism>
<gene>
    <name evidence="2" type="ORF">CcCBS67573_g09549</name>
</gene>
<dbReference type="AlphaFoldDB" id="A0A507DT15"/>
<feature type="compositionally biased region" description="Low complexity" evidence="1">
    <location>
        <begin position="24"/>
        <end position="38"/>
    </location>
</feature>
<dbReference type="EMBL" id="QEAP01000884">
    <property type="protein sequence ID" value="TPX54676.1"/>
    <property type="molecule type" value="Genomic_DNA"/>
</dbReference>
<feature type="region of interest" description="Disordered" evidence="1">
    <location>
        <begin position="24"/>
        <end position="94"/>
    </location>
</feature>